<reference evidence="3" key="1">
    <citation type="journal article" date="2015" name="Nature">
        <title>Complex archaea that bridge the gap between prokaryotes and eukaryotes.</title>
        <authorList>
            <person name="Spang A."/>
            <person name="Saw J.H."/>
            <person name="Jorgensen S.L."/>
            <person name="Zaremba-Niedzwiedzka K."/>
            <person name="Martijn J."/>
            <person name="Lind A.E."/>
            <person name="van Eijk R."/>
            <person name="Schleper C."/>
            <person name="Guy L."/>
            <person name="Ettema T.J."/>
        </authorList>
    </citation>
    <scope>NUCLEOTIDE SEQUENCE</scope>
</reference>
<dbReference type="Pfam" id="PF17289">
    <property type="entry name" value="Terminase_6C"/>
    <property type="match status" value="1"/>
</dbReference>
<accession>A0A0F8XSV4</accession>
<proteinExistence type="predicted"/>
<feature type="domain" description="Terminase large subunit gp17-like C-terminal" evidence="2">
    <location>
        <begin position="116"/>
        <end position="231"/>
    </location>
</feature>
<dbReference type="NCBIfam" id="TIGR01630">
    <property type="entry name" value="psiM2_ORF9"/>
    <property type="match status" value="1"/>
</dbReference>
<feature type="non-terminal residue" evidence="3">
    <location>
        <position position="1"/>
    </location>
</feature>
<dbReference type="EMBL" id="LAZR01057459">
    <property type="protein sequence ID" value="KKK72028.1"/>
    <property type="molecule type" value="Genomic_DNA"/>
</dbReference>
<dbReference type="Gene3D" id="3.30.420.240">
    <property type="match status" value="1"/>
</dbReference>
<organism evidence="3">
    <name type="scientific">marine sediment metagenome</name>
    <dbReference type="NCBI Taxonomy" id="412755"/>
    <lineage>
        <taxon>unclassified sequences</taxon>
        <taxon>metagenomes</taxon>
        <taxon>ecological metagenomes</taxon>
    </lineage>
</organism>
<keyword evidence="1" id="KW-1188">Viral release from host cell</keyword>
<evidence type="ECO:0000313" key="3">
    <source>
        <dbReference type="EMBL" id="KKK72028.1"/>
    </source>
</evidence>
<dbReference type="InterPro" id="IPR035421">
    <property type="entry name" value="Terminase_6C"/>
</dbReference>
<name>A0A0F8XSV4_9ZZZZ</name>
<sequence>NNSMLSLVKEYLSDFGFNYREDIRGNGVHYLEIKGGIAETFRFLGEIRPQRLLDKFQDFDISNKGLRLTNSKPEILSIEPDRFEIAQISSSSKTYISDGYASHNTGGLDRMGRVWILDRRKGRWTLPELTNEIEEVYMEYQPYSIWVEDAAAGTPAVQTLKASLPFMPLELQTPTVGGKRSRALSMQPYINNGDIIFPKDAGWFDDAEYFIMRIGSAGHDDDVDALFMLLKNILTVRHPSEYDAEGRLQGKLHFR</sequence>
<comment type="caution">
    <text evidence="3">The sequence shown here is derived from an EMBL/GenBank/DDBJ whole genome shotgun (WGS) entry which is preliminary data.</text>
</comment>
<gene>
    <name evidence="3" type="ORF">LCGC14_2908010</name>
</gene>
<evidence type="ECO:0000256" key="1">
    <source>
        <dbReference type="ARBA" id="ARBA00022612"/>
    </source>
</evidence>
<protein>
    <recommendedName>
        <fullName evidence="2">Terminase large subunit gp17-like C-terminal domain-containing protein</fullName>
    </recommendedName>
</protein>
<dbReference type="InterPro" id="IPR006517">
    <property type="entry name" value="Phage_terminase_lsu-like_C"/>
</dbReference>
<evidence type="ECO:0000259" key="2">
    <source>
        <dbReference type="Pfam" id="PF17289"/>
    </source>
</evidence>
<dbReference type="AlphaFoldDB" id="A0A0F8XSV4"/>